<dbReference type="Gene3D" id="1.10.10.10">
    <property type="entry name" value="Winged helix-like DNA-binding domain superfamily/Winged helix DNA-binding domain"/>
    <property type="match status" value="1"/>
</dbReference>
<evidence type="ECO:0000313" key="7">
    <source>
        <dbReference type="Proteomes" id="UP001144805"/>
    </source>
</evidence>
<dbReference type="PANTHER" id="PTHR30419:SF8">
    <property type="entry name" value="NITROGEN ASSIMILATION TRANSCRIPTIONAL ACTIVATOR-RELATED"/>
    <property type="match status" value="1"/>
</dbReference>
<dbReference type="Proteomes" id="UP001144805">
    <property type="component" value="Unassembled WGS sequence"/>
</dbReference>
<dbReference type="SUPFAM" id="SSF46785">
    <property type="entry name" value="Winged helix' DNA-binding domain"/>
    <property type="match status" value="1"/>
</dbReference>
<dbReference type="InterPro" id="IPR036388">
    <property type="entry name" value="WH-like_DNA-bd_sf"/>
</dbReference>
<feature type="domain" description="HTH lysR-type" evidence="5">
    <location>
        <begin position="1"/>
        <end position="56"/>
    </location>
</feature>
<keyword evidence="4" id="KW-0804">Transcription</keyword>
<dbReference type="RefSeq" id="WP_266337048.1">
    <property type="nucleotide sequence ID" value="NZ_JAPKNK010000001.1"/>
</dbReference>
<comment type="caution">
    <text evidence="6">The sequence shown here is derived from an EMBL/GenBank/DDBJ whole genome shotgun (WGS) entry which is preliminary data.</text>
</comment>
<dbReference type="GO" id="GO:0005829">
    <property type="term" value="C:cytosol"/>
    <property type="evidence" value="ECO:0007669"/>
    <property type="project" value="TreeGrafter"/>
</dbReference>
<dbReference type="EMBL" id="JAPKNK010000001">
    <property type="protein sequence ID" value="MCX5568086.1"/>
    <property type="molecule type" value="Genomic_DNA"/>
</dbReference>
<name>A0A9X3IK32_9HYPH</name>
<evidence type="ECO:0000256" key="1">
    <source>
        <dbReference type="ARBA" id="ARBA00009437"/>
    </source>
</evidence>
<dbReference type="Gene3D" id="3.40.190.290">
    <property type="match status" value="1"/>
</dbReference>
<accession>A0A9X3IK32</accession>
<dbReference type="PANTHER" id="PTHR30419">
    <property type="entry name" value="HTH-TYPE TRANSCRIPTIONAL REGULATOR YBHD"/>
    <property type="match status" value="1"/>
</dbReference>
<evidence type="ECO:0000256" key="2">
    <source>
        <dbReference type="ARBA" id="ARBA00023015"/>
    </source>
</evidence>
<evidence type="ECO:0000259" key="5">
    <source>
        <dbReference type="PROSITE" id="PS50931"/>
    </source>
</evidence>
<proteinExistence type="inferred from homology"/>
<evidence type="ECO:0000256" key="4">
    <source>
        <dbReference type="ARBA" id="ARBA00023163"/>
    </source>
</evidence>
<dbReference type="AlphaFoldDB" id="A0A9X3IK32"/>
<dbReference type="InterPro" id="IPR036390">
    <property type="entry name" value="WH_DNA-bd_sf"/>
</dbReference>
<dbReference type="InterPro" id="IPR000847">
    <property type="entry name" value="LysR_HTH_N"/>
</dbReference>
<sequence>MRHFRAALALAEAQSFTRAADMLGIVPSALTETIKQIEADGGVRLFDRDARPVTPTEAGREFLVAARRVVSDFEAALHDLRRVGGVERGAVTVAAAPSVVLFHLAPALTRFRAAHPAVEVTVHDDIAERVGSLVLERVADFGIAEPWHLTDQLSYEPFHVDPFVLVCHRDHPLAGRAAVDLAEIPAGEVISLDQHTGTGKLIAAAPEIPPAFRAGPLRAHGTIAQLTMISQGMGVALMPKLAASVLQSPAVRRVGLRDVSLRRTLCIVTRARIGLSPAAEALLDCLRPLGSIDQD</sequence>
<comment type="similarity">
    <text evidence="1">Belongs to the LysR transcriptional regulatory family.</text>
</comment>
<dbReference type="Pfam" id="PF03466">
    <property type="entry name" value="LysR_substrate"/>
    <property type="match status" value="1"/>
</dbReference>
<protein>
    <submittedName>
        <fullName evidence="6">LysR family transcriptional regulator</fullName>
    </submittedName>
</protein>
<reference evidence="6" key="1">
    <citation type="submission" date="2022-11" db="EMBL/GenBank/DDBJ databases">
        <title>Biodiversity and phylogenetic relationships of bacteria.</title>
        <authorList>
            <person name="Machado R.A.R."/>
            <person name="Bhat A."/>
            <person name="Loulou A."/>
            <person name="Kallel S."/>
        </authorList>
    </citation>
    <scope>NUCLEOTIDE SEQUENCE</scope>
    <source>
        <strain evidence="6">K-TC2</strain>
    </source>
</reference>
<organism evidence="6 7">
    <name type="scientific">Kaistia nematophila</name>
    <dbReference type="NCBI Taxonomy" id="2994654"/>
    <lineage>
        <taxon>Bacteria</taxon>
        <taxon>Pseudomonadati</taxon>
        <taxon>Pseudomonadota</taxon>
        <taxon>Alphaproteobacteria</taxon>
        <taxon>Hyphomicrobiales</taxon>
        <taxon>Kaistiaceae</taxon>
        <taxon>Kaistia</taxon>
    </lineage>
</organism>
<evidence type="ECO:0000256" key="3">
    <source>
        <dbReference type="ARBA" id="ARBA00023125"/>
    </source>
</evidence>
<dbReference type="SUPFAM" id="SSF53850">
    <property type="entry name" value="Periplasmic binding protein-like II"/>
    <property type="match status" value="1"/>
</dbReference>
<dbReference type="Pfam" id="PF00126">
    <property type="entry name" value="HTH_1"/>
    <property type="match status" value="1"/>
</dbReference>
<evidence type="ECO:0000313" key="6">
    <source>
        <dbReference type="EMBL" id="MCX5568086.1"/>
    </source>
</evidence>
<dbReference type="PROSITE" id="PS50931">
    <property type="entry name" value="HTH_LYSR"/>
    <property type="match status" value="1"/>
</dbReference>
<dbReference type="GO" id="GO:0003700">
    <property type="term" value="F:DNA-binding transcription factor activity"/>
    <property type="evidence" value="ECO:0007669"/>
    <property type="project" value="InterPro"/>
</dbReference>
<gene>
    <name evidence="6" type="ORF">OSH07_02645</name>
</gene>
<keyword evidence="3" id="KW-0238">DNA-binding</keyword>
<dbReference type="GO" id="GO:0003677">
    <property type="term" value="F:DNA binding"/>
    <property type="evidence" value="ECO:0007669"/>
    <property type="project" value="UniProtKB-KW"/>
</dbReference>
<keyword evidence="7" id="KW-1185">Reference proteome</keyword>
<dbReference type="InterPro" id="IPR050950">
    <property type="entry name" value="HTH-type_LysR_regulators"/>
</dbReference>
<keyword evidence="2" id="KW-0805">Transcription regulation</keyword>
<dbReference type="InterPro" id="IPR005119">
    <property type="entry name" value="LysR_subst-bd"/>
</dbReference>